<evidence type="ECO:0000313" key="16">
    <source>
        <dbReference type="EMBL" id="PYF84512.1"/>
    </source>
</evidence>
<dbReference type="GO" id="GO:0000287">
    <property type="term" value="F:magnesium ion binding"/>
    <property type="evidence" value="ECO:0007669"/>
    <property type="project" value="InterPro"/>
</dbReference>
<name>A0A318V6U0_9GAMM</name>
<comment type="caution">
    <text evidence="16">The sequence shown here is derived from an EMBL/GenBank/DDBJ whole genome shotgun (WGS) entry which is preliminary data.</text>
</comment>
<dbReference type="EMBL" id="QKLW01000001">
    <property type="protein sequence ID" value="PYF84512.1"/>
    <property type="molecule type" value="Genomic_DNA"/>
</dbReference>
<feature type="domain" description="4'-phosphopantetheinyl transferase N-terminal" evidence="15">
    <location>
        <begin position="58"/>
        <end position="119"/>
    </location>
</feature>
<keyword evidence="6 16" id="KW-0808">Transferase</keyword>
<dbReference type="InterPro" id="IPR037143">
    <property type="entry name" value="4-PPantetheinyl_Trfase_dom_sf"/>
</dbReference>
<evidence type="ECO:0000256" key="9">
    <source>
        <dbReference type="ARBA" id="ARBA00031996"/>
    </source>
</evidence>
<evidence type="ECO:0000256" key="10">
    <source>
        <dbReference type="ARBA" id="ARBA00049176"/>
    </source>
</evidence>
<evidence type="ECO:0000256" key="13">
    <source>
        <dbReference type="PIRSR" id="PIRSR603542-2"/>
    </source>
</evidence>
<feature type="binding site" evidence="13">
    <location>
        <position position="127"/>
    </location>
    <ligand>
        <name>Mg(2+)</name>
        <dbReference type="ChEBI" id="CHEBI:18420"/>
    </ligand>
</feature>
<evidence type="ECO:0000256" key="5">
    <source>
        <dbReference type="ARBA" id="ARBA00019087"/>
    </source>
</evidence>
<keyword evidence="7" id="KW-0259">Enterobactin biosynthesis</keyword>
<dbReference type="PANTHER" id="PTHR38096">
    <property type="entry name" value="ENTEROBACTIN SYNTHASE COMPONENT D"/>
    <property type="match status" value="1"/>
</dbReference>
<protein>
    <recommendedName>
        <fullName evidence="5">Enterobactin synthase component D</fullName>
    </recommendedName>
    <alternativeName>
        <fullName evidence="8">4'-phosphopantetheinyl transferase EntD</fullName>
    </alternativeName>
    <alternativeName>
        <fullName evidence="9">Enterochelin synthase D</fullName>
    </alternativeName>
</protein>
<dbReference type="UniPathway" id="UPA00017"/>
<feature type="binding site" evidence="13">
    <location>
        <position position="128"/>
    </location>
    <ligand>
        <name>Mg(2+)</name>
        <dbReference type="ChEBI" id="CHEBI:18420"/>
    </ligand>
</feature>
<dbReference type="Gene3D" id="3.90.470.20">
    <property type="entry name" value="4'-phosphopantetheinyl transferase domain"/>
    <property type="match status" value="1"/>
</dbReference>
<dbReference type="InterPro" id="IPR008278">
    <property type="entry name" value="4-PPantetheinyl_Trfase_dom"/>
</dbReference>
<feature type="binding site" evidence="12">
    <location>
        <position position="65"/>
    </location>
    <ligand>
        <name>CoA</name>
        <dbReference type="ChEBI" id="CHEBI:57287"/>
    </ligand>
</feature>
<comment type="similarity">
    <text evidence="3">Belongs to the P-Pant transferase superfamily. EntD family.</text>
</comment>
<dbReference type="RefSeq" id="WP_110571975.1">
    <property type="nucleotide sequence ID" value="NZ_QKLW01000001.1"/>
</dbReference>
<dbReference type="InterPro" id="IPR003542">
    <property type="entry name" value="Enbac_synth_compD-like"/>
</dbReference>
<feature type="domain" description="4'-phosphopantetheinyl transferase" evidence="14">
    <location>
        <begin position="123"/>
        <end position="207"/>
    </location>
</feature>
<comment type="pathway">
    <text evidence="2">Siderophore biosynthesis; enterobactin biosynthesis.</text>
</comment>
<evidence type="ECO:0000256" key="2">
    <source>
        <dbReference type="ARBA" id="ARBA00004993"/>
    </source>
</evidence>
<comment type="subunit">
    <text evidence="4">EntB, EntD, EntE, and EntF form a multienzyme complex called enterobactin synthase.</text>
</comment>
<feature type="binding site" evidence="12">
    <location>
        <position position="170"/>
    </location>
    <ligand>
        <name>CoA</name>
        <dbReference type="ChEBI" id="CHEBI:57287"/>
    </ligand>
</feature>
<keyword evidence="13" id="KW-0479">Metal-binding</keyword>
<accession>A0A318V6U0</accession>
<comment type="catalytic activity">
    <reaction evidence="11">
        <text>apo-[peptidyl-carrier protein] + CoA = holo-[peptidyl-carrier protein] + adenosine 3',5'-bisphosphate + H(+)</text>
        <dbReference type="Rhea" id="RHEA:46228"/>
        <dbReference type="Rhea" id="RHEA-COMP:11479"/>
        <dbReference type="Rhea" id="RHEA-COMP:11480"/>
        <dbReference type="ChEBI" id="CHEBI:15378"/>
        <dbReference type="ChEBI" id="CHEBI:29999"/>
        <dbReference type="ChEBI" id="CHEBI:57287"/>
        <dbReference type="ChEBI" id="CHEBI:58343"/>
        <dbReference type="ChEBI" id="CHEBI:64479"/>
    </reaction>
</comment>
<reference evidence="16 17" key="1">
    <citation type="submission" date="2018-06" db="EMBL/GenBank/DDBJ databases">
        <title>Genomic Encyclopedia of Type Strains, Phase III (KMG-III): the genomes of soil and plant-associated and newly described type strains.</title>
        <authorList>
            <person name="Whitman W."/>
        </authorList>
    </citation>
    <scope>NUCLEOTIDE SEQUENCE [LARGE SCALE GENOMIC DNA]</scope>
    <source>
        <strain evidence="16 17">CECT 7730</strain>
    </source>
</reference>
<evidence type="ECO:0000256" key="3">
    <source>
        <dbReference type="ARBA" id="ARBA00008342"/>
    </source>
</evidence>
<dbReference type="PANTHER" id="PTHR38096:SF1">
    <property type="entry name" value="ENTEROBACTIN SYNTHASE COMPONENT D"/>
    <property type="match status" value="1"/>
</dbReference>
<keyword evidence="13" id="KW-0460">Magnesium</keyword>
<evidence type="ECO:0000256" key="4">
    <source>
        <dbReference type="ARBA" id="ARBA00011503"/>
    </source>
</evidence>
<feature type="binding site" evidence="12">
    <location>
        <position position="127"/>
    </location>
    <ligand>
        <name>CoA</name>
        <dbReference type="ChEBI" id="CHEBI:57287"/>
    </ligand>
</feature>
<feature type="binding site" evidence="12">
    <location>
        <begin position="108"/>
        <end position="109"/>
    </location>
    <ligand>
        <name>CoA</name>
        <dbReference type="ChEBI" id="CHEBI:57287"/>
    </ligand>
</feature>
<evidence type="ECO:0000256" key="8">
    <source>
        <dbReference type="ARBA" id="ARBA00029894"/>
    </source>
</evidence>
<evidence type="ECO:0000259" key="14">
    <source>
        <dbReference type="Pfam" id="PF01648"/>
    </source>
</evidence>
<dbReference type="GO" id="GO:0008897">
    <property type="term" value="F:holo-[acyl-carrier-protein] synthase activity"/>
    <property type="evidence" value="ECO:0007669"/>
    <property type="project" value="InterPro"/>
</dbReference>
<evidence type="ECO:0000259" key="15">
    <source>
        <dbReference type="Pfam" id="PF17837"/>
    </source>
</evidence>
<dbReference type="Proteomes" id="UP000247551">
    <property type="component" value="Unassembled WGS sequence"/>
</dbReference>
<comment type="function">
    <text evidence="1">Involved in the biosynthesis of the siderophore enterobactin (enterochelin), which is a macrocyclic trimeric lactone of N-(2,3-dihydroxybenzoyl)-serine. The serine trilactone serves as a scaffolding for the three catechol functionalities that provide hexadentate coordination for the tightly ligated iron(2+) atoms. Plays an essential role in the assembly of the enterobactin by catalyzing the transfer of the 4'-phosphopantetheine (Ppant) moiety from coenzyme A to the apo-domains of both EntB (ArCP domain) and EntF (PCP domain) to yield their holo-forms which make them competent for the activation of 2,3-dihydroxybenzoate (DHB) and L-serine, respectively.</text>
</comment>
<comment type="catalytic activity">
    <reaction evidence="10">
        <text>apo-[aryl-carrier protein] + CoA = holo-[aryl-carrier protein] + adenosine 3',5'-bisphosphate + H(+)</text>
        <dbReference type="Rhea" id="RHEA:48404"/>
        <dbReference type="Rhea" id="RHEA-COMP:15903"/>
        <dbReference type="Rhea" id="RHEA-COMP:17557"/>
        <dbReference type="ChEBI" id="CHEBI:15378"/>
        <dbReference type="ChEBI" id="CHEBI:29999"/>
        <dbReference type="ChEBI" id="CHEBI:57287"/>
        <dbReference type="ChEBI" id="CHEBI:58343"/>
        <dbReference type="ChEBI" id="CHEBI:64479"/>
    </reaction>
</comment>
<dbReference type="AlphaFoldDB" id="A0A318V6U0"/>
<evidence type="ECO:0000256" key="7">
    <source>
        <dbReference type="ARBA" id="ARBA00023191"/>
    </source>
</evidence>
<dbReference type="PRINTS" id="PR01399">
    <property type="entry name" value="ENTSNTHTASED"/>
</dbReference>
<dbReference type="SUPFAM" id="SSF56214">
    <property type="entry name" value="4'-phosphopantetheinyl transferase"/>
    <property type="match status" value="1"/>
</dbReference>
<evidence type="ECO:0000256" key="12">
    <source>
        <dbReference type="PIRSR" id="PIRSR603542-1"/>
    </source>
</evidence>
<sequence>MSRFDSAIDMENGFISQQGCLTAPLKASCSSIYWCRFDVSRYEADQAAMLDIAVPSSLNRAAPKRLAEFVAGRNCARQALYEYGARALPSIGDQRQPIWPNELWGSISHSDGIALAVVSPDLSIGLDIECIVSEKTVQDTSHLILTLTERNRFQGLLTPELYTLIFSVKESFYKAAFPYVQRFFDFSAIDVIDIQSEQQQLTYRINQRLTDDLTTDVTGQAYFSRPFPGHIMTFLALKTV</sequence>
<keyword evidence="17" id="KW-1185">Reference proteome</keyword>
<dbReference type="GO" id="GO:0009239">
    <property type="term" value="P:enterobactin biosynthetic process"/>
    <property type="evidence" value="ECO:0007669"/>
    <property type="project" value="UniProtKB-UniPathway"/>
</dbReference>
<dbReference type="Pfam" id="PF01648">
    <property type="entry name" value="ACPS"/>
    <property type="match status" value="1"/>
</dbReference>
<evidence type="ECO:0000256" key="6">
    <source>
        <dbReference type="ARBA" id="ARBA00022679"/>
    </source>
</evidence>
<evidence type="ECO:0000256" key="11">
    <source>
        <dbReference type="ARBA" id="ARBA00049191"/>
    </source>
</evidence>
<dbReference type="InterPro" id="IPR041354">
    <property type="entry name" value="4PPT_N"/>
</dbReference>
<feature type="binding site" evidence="13">
    <location>
        <position position="129"/>
    </location>
    <ligand>
        <name>Mg(2+)</name>
        <dbReference type="ChEBI" id="CHEBI:18420"/>
    </ligand>
</feature>
<gene>
    <name evidence="16" type="ORF">DFP75_101550</name>
</gene>
<dbReference type="GO" id="GO:0009366">
    <property type="term" value="C:enterobactin synthetase complex"/>
    <property type="evidence" value="ECO:0007669"/>
    <property type="project" value="InterPro"/>
</dbReference>
<organism evidence="16 17">
    <name type="scientific">Marinomonas alcarazii</name>
    <dbReference type="NCBI Taxonomy" id="491949"/>
    <lineage>
        <taxon>Bacteria</taxon>
        <taxon>Pseudomonadati</taxon>
        <taxon>Pseudomonadota</taxon>
        <taxon>Gammaproteobacteria</taxon>
        <taxon>Oceanospirillales</taxon>
        <taxon>Oceanospirillaceae</taxon>
        <taxon>Marinomonas</taxon>
    </lineage>
</organism>
<proteinExistence type="inferred from homology"/>
<evidence type="ECO:0000256" key="1">
    <source>
        <dbReference type="ARBA" id="ARBA00003937"/>
    </source>
</evidence>
<feature type="binding site" evidence="12">
    <location>
        <position position="174"/>
    </location>
    <ligand>
        <name>CoA</name>
        <dbReference type="ChEBI" id="CHEBI:57287"/>
    </ligand>
</feature>
<dbReference type="Pfam" id="PF17837">
    <property type="entry name" value="4PPT_N"/>
    <property type="match status" value="1"/>
</dbReference>
<comment type="cofactor">
    <cofactor evidence="13">
        <name>Mg(2+)</name>
        <dbReference type="ChEBI" id="CHEBI:18420"/>
    </cofactor>
</comment>
<feature type="binding site" evidence="12">
    <location>
        <position position="73"/>
    </location>
    <ligand>
        <name>CoA</name>
        <dbReference type="ChEBI" id="CHEBI:57287"/>
    </ligand>
</feature>
<evidence type="ECO:0000313" key="17">
    <source>
        <dbReference type="Proteomes" id="UP000247551"/>
    </source>
</evidence>
<dbReference type="GO" id="GO:0005886">
    <property type="term" value="C:plasma membrane"/>
    <property type="evidence" value="ECO:0007669"/>
    <property type="project" value="TreeGrafter"/>
</dbReference>